<dbReference type="OrthoDB" id="9771966at2"/>
<dbReference type="Gene3D" id="3.40.720.10">
    <property type="entry name" value="Alkaline Phosphatase, subunit A"/>
    <property type="match status" value="1"/>
</dbReference>
<evidence type="ECO:0000256" key="3">
    <source>
        <dbReference type="ARBA" id="ARBA00022729"/>
    </source>
</evidence>
<dbReference type="EC" id="3.1.3.1" evidence="7"/>
<dbReference type="AlphaFoldDB" id="A0A517XPF2"/>
<keyword evidence="1 4" id="KW-0597">Phosphoprotein</keyword>
<dbReference type="RefSeq" id="WP_145235353.1">
    <property type="nucleotide sequence ID" value="NZ_CP036273.1"/>
</dbReference>
<feature type="binding site" evidence="5">
    <location>
        <position position="114"/>
    </location>
    <ligand>
        <name>substrate</name>
    </ligand>
</feature>
<evidence type="ECO:0000256" key="1">
    <source>
        <dbReference type="ARBA" id="ARBA00022553"/>
    </source>
</evidence>
<sequence length="581" mass="63147">MRLPLALLPLFAIVVGTGAVASGLTRAAPPPVAPAPKAVPPRVKLAVLVMFDQLRGDYLDKWRPLFGPDGFARLQTDGAWFARCHYPYATTTTGPGHASVSTGATPARHGIVNNNWHEKGRDTYCAASDRYTFVPPPPREVDAKTGKEIKPPDAGNPERLRAFTLADAIRRAFGEQSKVFGLSLKDRSAILPTGMRPNGAFWFNRRFVTSTYYTDRLERPVPAWVTAFNDEKVADRWFGRDWTRFAPGLDYPAHSGDDDATGEGGGSKQGRTFPHATTGGLKTPGKAYYEALANSPFGNEMLLELAKRCVVAEKLGADDVPDLLTVSFSSNDLIGHTWGPDSQEVLDVTLRSDALMAEFLRFLDRQVGRDNYAVALTADHGVCPLPESPTGRARGAKRVDLSELQKGMEKHLAAAFGGPDPKEKKTAWIEAVSAPWVYLNDRVIAAKKTTKTEVARSLAAYLGTHPDVARAFTREELGRAGPADALTEQVRRSYYAERCGDVYLLMKPFDLPGKAGNTGTTHGTPYPYDTWVPLLAYGPGVSGGRREELVTPQAAAAILARFVGLPPPDDAEYGVPETLGR</sequence>
<evidence type="ECO:0000313" key="8">
    <source>
        <dbReference type="Proteomes" id="UP000319576"/>
    </source>
</evidence>
<dbReference type="InterPro" id="IPR026263">
    <property type="entry name" value="Alkaline_phosphatase_prok"/>
</dbReference>
<evidence type="ECO:0000313" key="7">
    <source>
        <dbReference type="EMBL" id="QDU19391.1"/>
    </source>
</evidence>
<proteinExistence type="predicted"/>
<dbReference type="InterPro" id="IPR017850">
    <property type="entry name" value="Alkaline_phosphatase_core_sf"/>
</dbReference>
<feature type="active site" description="Phosphothreonine intermediate" evidence="4">
    <location>
        <position position="93"/>
    </location>
</feature>
<evidence type="ECO:0000256" key="5">
    <source>
        <dbReference type="PIRSR" id="PIRSR031924-51"/>
    </source>
</evidence>
<evidence type="ECO:0000256" key="2">
    <source>
        <dbReference type="ARBA" id="ARBA00022723"/>
    </source>
</evidence>
<dbReference type="PANTHER" id="PTHR10151">
    <property type="entry name" value="ECTONUCLEOTIDE PYROPHOSPHATASE/PHOSPHODIESTERASE"/>
    <property type="match status" value="1"/>
</dbReference>
<keyword evidence="3" id="KW-0732">Signal</keyword>
<dbReference type="Gene3D" id="3.30.1360.150">
    <property type="match status" value="1"/>
</dbReference>
<organism evidence="7 8">
    <name type="scientific">Urbifossiella limnaea</name>
    <dbReference type="NCBI Taxonomy" id="2528023"/>
    <lineage>
        <taxon>Bacteria</taxon>
        <taxon>Pseudomonadati</taxon>
        <taxon>Planctomycetota</taxon>
        <taxon>Planctomycetia</taxon>
        <taxon>Gemmatales</taxon>
        <taxon>Gemmataceae</taxon>
        <taxon>Urbifossiella</taxon>
    </lineage>
</organism>
<feature type="region of interest" description="Disordered" evidence="6">
    <location>
        <begin position="253"/>
        <end position="279"/>
    </location>
</feature>
<dbReference type="PANTHER" id="PTHR10151:SF120">
    <property type="entry name" value="BIS(5'-ADENOSYL)-TRIPHOSPHATASE"/>
    <property type="match status" value="1"/>
</dbReference>
<dbReference type="Pfam" id="PF01663">
    <property type="entry name" value="Phosphodiest"/>
    <property type="match status" value="1"/>
</dbReference>
<feature type="binding site" evidence="5">
    <location>
        <begin position="185"/>
        <end position="187"/>
    </location>
    <ligand>
        <name>substrate</name>
    </ligand>
</feature>
<protein>
    <submittedName>
        <fullName evidence="7">Alkaline phosphatase PafA</fullName>
        <ecNumber evidence="7">3.1.3.1</ecNumber>
    </submittedName>
</protein>
<dbReference type="SUPFAM" id="SSF53649">
    <property type="entry name" value="Alkaline phosphatase-like"/>
    <property type="match status" value="1"/>
</dbReference>
<dbReference type="GO" id="GO:0004035">
    <property type="term" value="F:alkaline phosphatase activity"/>
    <property type="evidence" value="ECO:0007669"/>
    <property type="project" value="UniProtKB-EC"/>
</dbReference>
<dbReference type="Proteomes" id="UP000319576">
    <property type="component" value="Chromosome"/>
</dbReference>
<feature type="region of interest" description="Disordered" evidence="6">
    <location>
        <begin position="136"/>
        <end position="157"/>
    </location>
</feature>
<keyword evidence="7" id="KW-0378">Hydrolase</keyword>
<accession>A0A517XPF2</accession>
<dbReference type="GO" id="GO:0046872">
    <property type="term" value="F:metal ion binding"/>
    <property type="evidence" value="ECO:0007669"/>
    <property type="project" value="UniProtKB-KW"/>
</dbReference>
<keyword evidence="2" id="KW-0479">Metal-binding</keyword>
<evidence type="ECO:0000256" key="6">
    <source>
        <dbReference type="SAM" id="MobiDB-lite"/>
    </source>
</evidence>
<reference evidence="7 8" key="1">
    <citation type="submission" date="2019-02" db="EMBL/GenBank/DDBJ databases">
        <title>Deep-cultivation of Planctomycetes and their phenomic and genomic characterization uncovers novel biology.</title>
        <authorList>
            <person name="Wiegand S."/>
            <person name="Jogler M."/>
            <person name="Boedeker C."/>
            <person name="Pinto D."/>
            <person name="Vollmers J."/>
            <person name="Rivas-Marin E."/>
            <person name="Kohn T."/>
            <person name="Peeters S.H."/>
            <person name="Heuer A."/>
            <person name="Rast P."/>
            <person name="Oberbeckmann S."/>
            <person name="Bunk B."/>
            <person name="Jeske O."/>
            <person name="Meyerdierks A."/>
            <person name="Storesund J.E."/>
            <person name="Kallscheuer N."/>
            <person name="Luecker S."/>
            <person name="Lage O.M."/>
            <person name="Pohl T."/>
            <person name="Merkel B.J."/>
            <person name="Hornburger P."/>
            <person name="Mueller R.-W."/>
            <person name="Bruemmer F."/>
            <person name="Labrenz M."/>
            <person name="Spormann A.M."/>
            <person name="Op den Camp H."/>
            <person name="Overmann J."/>
            <person name="Amann R."/>
            <person name="Jetten M.S.M."/>
            <person name="Mascher T."/>
            <person name="Medema M.H."/>
            <person name="Devos D.P."/>
            <person name="Kaster A.-K."/>
            <person name="Ovreas L."/>
            <person name="Rohde M."/>
            <person name="Galperin M.Y."/>
            <person name="Jogler C."/>
        </authorList>
    </citation>
    <scope>NUCLEOTIDE SEQUENCE [LARGE SCALE GENOMIC DNA]</scope>
    <source>
        <strain evidence="7 8">ETA_A1</strain>
    </source>
</reference>
<dbReference type="PIRSF" id="PIRSF031924">
    <property type="entry name" value="Pi-irrepressible_AP"/>
    <property type="match status" value="1"/>
</dbReference>
<dbReference type="KEGG" id="uli:ETAA1_13150"/>
<dbReference type="CDD" id="cd16016">
    <property type="entry name" value="AP-SPAP"/>
    <property type="match status" value="1"/>
</dbReference>
<evidence type="ECO:0000256" key="4">
    <source>
        <dbReference type="PIRSR" id="PIRSR031924-50"/>
    </source>
</evidence>
<dbReference type="EMBL" id="CP036273">
    <property type="protein sequence ID" value="QDU19391.1"/>
    <property type="molecule type" value="Genomic_DNA"/>
</dbReference>
<gene>
    <name evidence="7" type="primary">pafA</name>
    <name evidence="7" type="ORF">ETAA1_13150</name>
</gene>
<keyword evidence="8" id="KW-1185">Reference proteome</keyword>
<name>A0A517XPF2_9BACT</name>
<dbReference type="InterPro" id="IPR002591">
    <property type="entry name" value="Phosphodiest/P_Trfase"/>
</dbReference>
<feature type="compositionally biased region" description="Basic and acidic residues" evidence="6">
    <location>
        <begin position="139"/>
        <end position="157"/>
    </location>
</feature>